<evidence type="ECO:0000256" key="5">
    <source>
        <dbReference type="ARBA" id="ARBA00022692"/>
    </source>
</evidence>
<evidence type="ECO:0000256" key="11">
    <source>
        <dbReference type="SAM" id="SignalP"/>
    </source>
</evidence>
<comment type="subunit">
    <text evidence="10">Interacts with TamB to form the translocation and assembly module (TAM).</text>
</comment>
<dbReference type="RefSeq" id="WP_246004445.1">
    <property type="nucleotide sequence ID" value="NZ_RJUK01000002.1"/>
</dbReference>
<accession>A0A3N1NRN9</accession>
<evidence type="ECO:0000256" key="10">
    <source>
        <dbReference type="ARBA" id="ARBA00093548"/>
    </source>
</evidence>
<dbReference type="PANTHER" id="PTHR12815">
    <property type="entry name" value="SORTING AND ASSEMBLY MACHINERY SAMM50 PROTEIN FAMILY MEMBER"/>
    <property type="match status" value="1"/>
</dbReference>
<evidence type="ECO:0000256" key="1">
    <source>
        <dbReference type="ARBA" id="ARBA00004442"/>
    </source>
</evidence>
<dbReference type="Gene3D" id="2.40.160.50">
    <property type="entry name" value="membrane protein fhac: a member of the omp85/tpsb transporter family"/>
    <property type="match status" value="1"/>
</dbReference>
<dbReference type="InterPro" id="IPR035243">
    <property type="entry name" value="TamA_POTRA_Dom_1"/>
</dbReference>
<evidence type="ECO:0000256" key="9">
    <source>
        <dbReference type="ARBA" id="ARBA00033063"/>
    </source>
</evidence>
<evidence type="ECO:0000259" key="13">
    <source>
        <dbReference type="Pfam" id="PF17243"/>
    </source>
</evidence>
<organism evidence="14 15">
    <name type="scientific">Marinimicrobium koreense</name>
    <dbReference type="NCBI Taxonomy" id="306545"/>
    <lineage>
        <taxon>Bacteria</taxon>
        <taxon>Pseudomonadati</taxon>
        <taxon>Pseudomonadota</taxon>
        <taxon>Gammaproteobacteria</taxon>
        <taxon>Cellvibrionales</taxon>
        <taxon>Cellvibrionaceae</taxon>
        <taxon>Marinimicrobium</taxon>
    </lineage>
</organism>
<dbReference type="GO" id="GO:0009306">
    <property type="term" value="P:protein secretion"/>
    <property type="evidence" value="ECO:0007669"/>
    <property type="project" value="TreeGrafter"/>
</dbReference>
<comment type="subcellular location">
    <subcellularLocation>
        <location evidence="1">Cell outer membrane</location>
    </subcellularLocation>
</comment>
<evidence type="ECO:0000259" key="12">
    <source>
        <dbReference type="Pfam" id="PF01103"/>
    </source>
</evidence>
<evidence type="ECO:0000256" key="2">
    <source>
        <dbReference type="ARBA" id="ARBA00010248"/>
    </source>
</evidence>
<dbReference type="Pfam" id="PF01103">
    <property type="entry name" value="Omp85"/>
    <property type="match status" value="1"/>
</dbReference>
<sequence length="589" mass="65787">MLTFCSRPMSTLASATVGALLLCFAPLLWAASPDIRIEGGSDRLRDNVRSFITITDEPCDTPLWRLRARLRELSRQVQSAAQALGYYHLSSEHELSRGEDCWALTLTLEPGEPVRLAQVEVVIKGEGENDGAFQSIRNQPGLRVGDILDHGRYESLKSRFGVLASARGYFEGRFERSRVVVDKDANTADLELIYHTGPRYQFGELRLEHDILDASFIQRYYTFQSGEPYDTEPMLELKSRLNASDYFRSVRVNPLLQELDGQTVPVSIELEGRKRHGYSIGAGYATDTGPRLLLGYENRYVNNRGHAFNADIKVSEVGTNVEAAYSIPMSRPANELVRLYTGYQNEKTDDTLSAINTVGASYTRSEEDSDWLQTYSLNYEREYYEVGGQPEKRSDLLIPAFSLSRTRSDGNNYPLSGWSFLGRISGSPSSLGSDTSFVQLYARVKGIYGIGPGRLLLRAEGGITEVAEFNDLPVSQRFFAGGDASVRGYDYKSIGPVELSEEDNEPVVVGGNHLLTTSVEYDYRIMNNWAIAAFVDQGNAFNNSDFDFKRSVGLGVRWISPIGPVRVDFARALDDHEGWRLHLSMGPDL</sequence>
<evidence type="ECO:0000256" key="4">
    <source>
        <dbReference type="ARBA" id="ARBA00022452"/>
    </source>
</evidence>
<keyword evidence="4" id="KW-1134">Transmembrane beta strand</keyword>
<feature type="chain" id="PRO_5018233312" description="Translocation and assembly module subunit TamA" evidence="11">
    <location>
        <begin position="31"/>
        <end position="589"/>
    </location>
</feature>
<feature type="domain" description="TamA POTRA" evidence="13">
    <location>
        <begin position="34"/>
        <end position="110"/>
    </location>
</feature>
<evidence type="ECO:0000256" key="3">
    <source>
        <dbReference type="ARBA" id="ARBA00015419"/>
    </source>
</evidence>
<keyword evidence="7" id="KW-0472">Membrane</keyword>
<comment type="caution">
    <text evidence="14">The sequence shown here is derived from an EMBL/GenBank/DDBJ whole genome shotgun (WGS) entry which is preliminary data.</text>
</comment>
<proteinExistence type="inferred from homology"/>
<comment type="similarity">
    <text evidence="2">Belongs to the TamA family.</text>
</comment>
<keyword evidence="6 11" id="KW-0732">Signal</keyword>
<keyword evidence="5" id="KW-0812">Transmembrane</keyword>
<dbReference type="GO" id="GO:0009279">
    <property type="term" value="C:cell outer membrane"/>
    <property type="evidence" value="ECO:0007669"/>
    <property type="project" value="UniProtKB-SubCell"/>
</dbReference>
<dbReference type="InterPro" id="IPR039910">
    <property type="entry name" value="D15-like"/>
</dbReference>
<evidence type="ECO:0000256" key="7">
    <source>
        <dbReference type="ARBA" id="ARBA00023136"/>
    </source>
</evidence>
<gene>
    <name evidence="14" type="ORF">EDC38_2797</name>
</gene>
<name>A0A3N1NRN9_9GAMM</name>
<keyword evidence="8" id="KW-0998">Cell outer membrane</keyword>
<dbReference type="AlphaFoldDB" id="A0A3N1NRN9"/>
<evidence type="ECO:0000313" key="15">
    <source>
        <dbReference type="Proteomes" id="UP000273643"/>
    </source>
</evidence>
<dbReference type="PANTHER" id="PTHR12815:SF47">
    <property type="entry name" value="TRANSLOCATION AND ASSEMBLY MODULE SUBUNIT TAMA"/>
    <property type="match status" value="1"/>
</dbReference>
<evidence type="ECO:0000256" key="8">
    <source>
        <dbReference type="ARBA" id="ARBA00023237"/>
    </source>
</evidence>
<dbReference type="GO" id="GO:0097347">
    <property type="term" value="C:TAM protein secretion complex"/>
    <property type="evidence" value="ECO:0007669"/>
    <property type="project" value="TreeGrafter"/>
</dbReference>
<dbReference type="Proteomes" id="UP000273643">
    <property type="component" value="Unassembled WGS sequence"/>
</dbReference>
<evidence type="ECO:0000256" key="6">
    <source>
        <dbReference type="ARBA" id="ARBA00022729"/>
    </source>
</evidence>
<dbReference type="Gene3D" id="3.10.20.310">
    <property type="entry name" value="membrane protein fhac"/>
    <property type="match status" value="3"/>
</dbReference>
<dbReference type="Pfam" id="PF17243">
    <property type="entry name" value="POTRA_TamA_1"/>
    <property type="match status" value="1"/>
</dbReference>
<dbReference type="EMBL" id="RJUK01000002">
    <property type="protein sequence ID" value="ROQ18569.1"/>
    <property type="molecule type" value="Genomic_DNA"/>
</dbReference>
<protein>
    <recommendedName>
        <fullName evidence="3">Translocation and assembly module subunit TamA</fullName>
    </recommendedName>
    <alternativeName>
        <fullName evidence="9">Autotransporter assembly factor TamA</fullName>
    </alternativeName>
</protein>
<feature type="signal peptide" evidence="11">
    <location>
        <begin position="1"/>
        <end position="30"/>
    </location>
</feature>
<reference evidence="14 15" key="1">
    <citation type="submission" date="2018-11" db="EMBL/GenBank/DDBJ databases">
        <title>Genomic Encyclopedia of Type Strains, Phase IV (KMG-IV): sequencing the most valuable type-strain genomes for metagenomic binning, comparative biology and taxonomic classification.</title>
        <authorList>
            <person name="Goeker M."/>
        </authorList>
    </citation>
    <scope>NUCLEOTIDE SEQUENCE [LARGE SCALE GENOMIC DNA]</scope>
    <source>
        <strain evidence="14 15">DSM 16974</strain>
    </source>
</reference>
<feature type="domain" description="Bacterial surface antigen (D15)" evidence="12">
    <location>
        <begin position="292"/>
        <end position="578"/>
    </location>
</feature>
<evidence type="ECO:0000313" key="14">
    <source>
        <dbReference type="EMBL" id="ROQ18569.1"/>
    </source>
</evidence>
<keyword evidence="15" id="KW-1185">Reference proteome</keyword>
<dbReference type="InterPro" id="IPR000184">
    <property type="entry name" value="Bac_surfAg_D15"/>
</dbReference>